<reference evidence="1 2" key="1">
    <citation type="journal article" date="2019" name="Nat. Ecol. Evol.">
        <title>Megaphylogeny resolves global patterns of mushroom evolution.</title>
        <authorList>
            <person name="Varga T."/>
            <person name="Krizsan K."/>
            <person name="Foldi C."/>
            <person name="Dima B."/>
            <person name="Sanchez-Garcia M."/>
            <person name="Sanchez-Ramirez S."/>
            <person name="Szollosi G.J."/>
            <person name="Szarkandi J.G."/>
            <person name="Papp V."/>
            <person name="Albert L."/>
            <person name="Andreopoulos W."/>
            <person name="Angelini C."/>
            <person name="Antonin V."/>
            <person name="Barry K.W."/>
            <person name="Bougher N.L."/>
            <person name="Buchanan P."/>
            <person name="Buyck B."/>
            <person name="Bense V."/>
            <person name="Catcheside P."/>
            <person name="Chovatia M."/>
            <person name="Cooper J."/>
            <person name="Damon W."/>
            <person name="Desjardin D."/>
            <person name="Finy P."/>
            <person name="Geml J."/>
            <person name="Haridas S."/>
            <person name="Hughes K."/>
            <person name="Justo A."/>
            <person name="Karasinski D."/>
            <person name="Kautmanova I."/>
            <person name="Kiss B."/>
            <person name="Kocsube S."/>
            <person name="Kotiranta H."/>
            <person name="LaButti K.M."/>
            <person name="Lechner B.E."/>
            <person name="Liimatainen K."/>
            <person name="Lipzen A."/>
            <person name="Lukacs Z."/>
            <person name="Mihaltcheva S."/>
            <person name="Morgado L.N."/>
            <person name="Niskanen T."/>
            <person name="Noordeloos M.E."/>
            <person name="Ohm R.A."/>
            <person name="Ortiz-Santana B."/>
            <person name="Ovrebo C."/>
            <person name="Racz N."/>
            <person name="Riley R."/>
            <person name="Savchenko A."/>
            <person name="Shiryaev A."/>
            <person name="Soop K."/>
            <person name="Spirin V."/>
            <person name="Szebenyi C."/>
            <person name="Tomsovsky M."/>
            <person name="Tulloss R.E."/>
            <person name="Uehling J."/>
            <person name="Grigoriev I.V."/>
            <person name="Vagvolgyi C."/>
            <person name="Papp T."/>
            <person name="Martin F.M."/>
            <person name="Miettinen O."/>
            <person name="Hibbett D.S."/>
            <person name="Nagy L.G."/>
        </authorList>
    </citation>
    <scope>NUCLEOTIDE SEQUENCE [LARGE SCALE GENOMIC DNA]</scope>
    <source>
        <strain evidence="1 2">OMC1185</strain>
    </source>
</reference>
<name>A0A5C3MXD1_9AGAM</name>
<sequence>MLAGVGSADRAWCHLMERETVWVMIQWEWDNGQELLLDMPSSIRRRRRCLSGPRCQSSGADVKGYRGRWTGGHTLRQFELLQVEGWRRLRSHRLELQSMIATTRCLWKCLRRGQHSVSDMAKEGHAPRILSIGFLHLKGGQYDPPVRSGRHVRDLLAHVVTAYWYAEYGGLEEKAGGYVRWDKELRQQMTRLGK</sequence>
<dbReference type="AlphaFoldDB" id="A0A5C3MXD1"/>
<dbReference type="Proteomes" id="UP000305948">
    <property type="component" value="Unassembled WGS sequence"/>
</dbReference>
<gene>
    <name evidence="1" type="ORF">OE88DRAFT_511185</name>
</gene>
<protein>
    <submittedName>
        <fullName evidence="1">Uncharacterized protein</fullName>
    </submittedName>
</protein>
<evidence type="ECO:0000313" key="1">
    <source>
        <dbReference type="EMBL" id="TFK48826.1"/>
    </source>
</evidence>
<keyword evidence="2" id="KW-1185">Reference proteome</keyword>
<proteinExistence type="predicted"/>
<dbReference type="EMBL" id="ML213518">
    <property type="protein sequence ID" value="TFK48826.1"/>
    <property type="molecule type" value="Genomic_DNA"/>
</dbReference>
<accession>A0A5C3MXD1</accession>
<evidence type="ECO:0000313" key="2">
    <source>
        <dbReference type="Proteomes" id="UP000305948"/>
    </source>
</evidence>
<organism evidence="1 2">
    <name type="scientific">Heliocybe sulcata</name>
    <dbReference type="NCBI Taxonomy" id="5364"/>
    <lineage>
        <taxon>Eukaryota</taxon>
        <taxon>Fungi</taxon>
        <taxon>Dikarya</taxon>
        <taxon>Basidiomycota</taxon>
        <taxon>Agaricomycotina</taxon>
        <taxon>Agaricomycetes</taxon>
        <taxon>Gloeophyllales</taxon>
        <taxon>Gloeophyllaceae</taxon>
        <taxon>Heliocybe</taxon>
    </lineage>
</organism>